<proteinExistence type="evidence at transcript level"/>
<evidence type="ECO:0000259" key="1">
    <source>
        <dbReference type="Pfam" id="PF05198"/>
    </source>
</evidence>
<dbReference type="PANTHER" id="PTHR10938:SF0">
    <property type="entry name" value="TRANSLATION INITIATION FACTOR IF-3, MITOCHONDRIAL"/>
    <property type="match status" value="1"/>
</dbReference>
<organism evidence="2">
    <name type="scientific">Hordeum vulgare subsp. vulgare</name>
    <name type="common">Domesticated barley</name>
    <dbReference type="NCBI Taxonomy" id="112509"/>
    <lineage>
        <taxon>Eukaryota</taxon>
        <taxon>Viridiplantae</taxon>
        <taxon>Streptophyta</taxon>
        <taxon>Embryophyta</taxon>
        <taxon>Tracheophyta</taxon>
        <taxon>Spermatophyta</taxon>
        <taxon>Magnoliopsida</taxon>
        <taxon>Liliopsida</taxon>
        <taxon>Poales</taxon>
        <taxon>Poaceae</taxon>
        <taxon>BOP clade</taxon>
        <taxon>Pooideae</taxon>
        <taxon>Triticodae</taxon>
        <taxon>Triticeae</taxon>
        <taxon>Hordeinae</taxon>
        <taxon>Hordeum</taxon>
    </lineage>
</organism>
<dbReference type="EMBL" id="AK368325">
    <property type="protein sequence ID" value="BAJ99528.1"/>
    <property type="molecule type" value="mRNA"/>
</dbReference>
<dbReference type="AlphaFoldDB" id="F2DWQ7"/>
<dbReference type="InterPro" id="IPR036787">
    <property type="entry name" value="T_IF-3_N_sf"/>
</dbReference>
<protein>
    <submittedName>
        <fullName evidence="2">Predicted protein</fullName>
    </submittedName>
</protein>
<name>F2DWQ7_HORVV</name>
<dbReference type="InterPro" id="IPR001288">
    <property type="entry name" value="Translation_initiation_fac_3"/>
</dbReference>
<dbReference type="PANTHER" id="PTHR10938">
    <property type="entry name" value="TRANSLATION INITIATION FACTOR IF-3"/>
    <property type="match status" value="1"/>
</dbReference>
<sequence length="169" mass="19324">MLKLLLRNRAWLSAPQQRFRLEDYTKQDYATMCGLLREKYFLNNDEIQTSGLIKLQDDAGKVIGIYTASEARKKAQSLGLDMVVVNLSSSPVICRASDFRAKLISRFYNEIVLKRQKEWIAKATTVKTLKVSPALNKDEMGLKIKQLVELSNKNLKVRVIMQVSENAKE</sequence>
<dbReference type="InterPro" id="IPR019814">
    <property type="entry name" value="Translation_initiation_fac_3_N"/>
</dbReference>
<feature type="domain" description="Translation initiation factor 3 N-terminal" evidence="1">
    <location>
        <begin position="44"/>
        <end position="100"/>
    </location>
</feature>
<dbReference type="Gene3D" id="3.10.20.80">
    <property type="entry name" value="Translation initiation factor 3 (IF-3), N-terminal domain"/>
    <property type="match status" value="1"/>
</dbReference>
<dbReference type="GO" id="GO:0003743">
    <property type="term" value="F:translation initiation factor activity"/>
    <property type="evidence" value="ECO:0007669"/>
    <property type="project" value="InterPro"/>
</dbReference>
<dbReference type="Pfam" id="PF05198">
    <property type="entry name" value="IF3_N"/>
    <property type="match status" value="1"/>
</dbReference>
<reference evidence="2" key="1">
    <citation type="journal article" date="2011" name="Plant Physiol.">
        <title>Comprehensive sequence analysis of 24,783 barley full-length cDNAs derived from 12 clone libraries.</title>
        <authorList>
            <person name="Matsumoto T."/>
            <person name="Tanaka T."/>
            <person name="Sakai H."/>
            <person name="Amano N."/>
            <person name="Kanamori H."/>
            <person name="Kurita K."/>
            <person name="Kikuta A."/>
            <person name="Kamiya K."/>
            <person name="Yamamoto M."/>
            <person name="Ikawa H."/>
            <person name="Fujii N."/>
            <person name="Hori K."/>
            <person name="Itoh T."/>
            <person name="Sato K."/>
        </authorList>
    </citation>
    <scope>NUCLEOTIDE SEQUENCE</scope>
</reference>
<evidence type="ECO:0000313" key="2">
    <source>
        <dbReference type="EMBL" id="BAJ99528.1"/>
    </source>
</evidence>
<accession>F2DWQ7</accession>
<dbReference type="SUPFAM" id="SSF54364">
    <property type="entry name" value="Translation initiation factor IF3, N-terminal domain"/>
    <property type="match status" value="1"/>
</dbReference>